<comment type="caution">
    <text evidence="2">The sequence shown here is derived from an EMBL/GenBank/DDBJ whole genome shotgun (WGS) entry which is preliminary data.</text>
</comment>
<dbReference type="PROSITE" id="PS50097">
    <property type="entry name" value="BTB"/>
    <property type="match status" value="1"/>
</dbReference>
<dbReference type="EMBL" id="PQFF01000187">
    <property type="protein sequence ID" value="RHZ76307.1"/>
    <property type="molecule type" value="Genomic_DNA"/>
</dbReference>
<dbReference type="SUPFAM" id="SSF54695">
    <property type="entry name" value="POZ domain"/>
    <property type="match status" value="1"/>
</dbReference>
<proteinExistence type="predicted"/>
<dbReference type="AlphaFoldDB" id="A0A397IMU8"/>
<sequence>MTMKFFDKLFENFINIIELFSNKDVFITFKNEKFFMAYPNMLKHCSLYFCKELKNVILNENNIKKITISNISDEIFDIILKYIYGDTVDLENVETNGNNFKGLEKFCNDIVAKYPSLIFDAGDFTSLRESALVFLLKRDALQLEKVIIWEYLIKWRTSQNSTLPVDLKKWTHENFETLKTTLQQCLPLIRYFHIPSNDLEQYLIDSNQPVESIILPPRIFVQELPTRIAKPTNLFSTIITYEHVAKISSWIDHKSTSTVLIMKVKGTDEILGGYNTLIWDADNYGCRKTSDSFIFSLKNGGIQNSILSRIKIRENTIWNASKSN</sequence>
<accession>A0A397IMU8</accession>
<dbReference type="Proteomes" id="UP000266861">
    <property type="component" value="Unassembled WGS sequence"/>
</dbReference>
<feature type="domain" description="BTB" evidence="1">
    <location>
        <begin position="23"/>
        <end position="92"/>
    </location>
</feature>
<dbReference type="Gene3D" id="3.30.710.10">
    <property type="entry name" value="Potassium Channel Kv1.1, Chain A"/>
    <property type="match status" value="1"/>
</dbReference>
<dbReference type="CDD" id="cd18186">
    <property type="entry name" value="BTB_POZ_ZBTB_KLHL-like"/>
    <property type="match status" value="1"/>
</dbReference>
<evidence type="ECO:0000313" key="3">
    <source>
        <dbReference type="Proteomes" id="UP000266861"/>
    </source>
</evidence>
<protein>
    <recommendedName>
        <fullName evidence="1">BTB domain-containing protein</fullName>
    </recommendedName>
</protein>
<evidence type="ECO:0000259" key="1">
    <source>
        <dbReference type="PROSITE" id="PS50097"/>
    </source>
</evidence>
<dbReference type="InterPro" id="IPR000210">
    <property type="entry name" value="BTB/POZ_dom"/>
</dbReference>
<evidence type="ECO:0000313" key="2">
    <source>
        <dbReference type="EMBL" id="RHZ76307.1"/>
    </source>
</evidence>
<dbReference type="InterPro" id="IPR011333">
    <property type="entry name" value="SKP1/BTB/POZ_sf"/>
</dbReference>
<organism evidence="2 3">
    <name type="scientific">Diversispora epigaea</name>
    <dbReference type="NCBI Taxonomy" id="1348612"/>
    <lineage>
        <taxon>Eukaryota</taxon>
        <taxon>Fungi</taxon>
        <taxon>Fungi incertae sedis</taxon>
        <taxon>Mucoromycota</taxon>
        <taxon>Glomeromycotina</taxon>
        <taxon>Glomeromycetes</taxon>
        <taxon>Diversisporales</taxon>
        <taxon>Diversisporaceae</taxon>
        <taxon>Diversispora</taxon>
    </lineage>
</organism>
<reference evidence="2 3" key="1">
    <citation type="submission" date="2018-08" db="EMBL/GenBank/DDBJ databases">
        <title>Genome and evolution of the arbuscular mycorrhizal fungus Diversispora epigaea (formerly Glomus versiforme) and its bacterial endosymbionts.</title>
        <authorList>
            <person name="Sun X."/>
            <person name="Fei Z."/>
            <person name="Harrison M."/>
        </authorList>
    </citation>
    <scope>NUCLEOTIDE SEQUENCE [LARGE SCALE GENOMIC DNA]</scope>
    <source>
        <strain evidence="2 3">IT104</strain>
    </source>
</reference>
<dbReference type="Pfam" id="PF00651">
    <property type="entry name" value="BTB"/>
    <property type="match status" value="1"/>
</dbReference>
<gene>
    <name evidence="2" type="ORF">Glove_199g72</name>
</gene>
<keyword evidence="3" id="KW-1185">Reference proteome</keyword>
<name>A0A397IMU8_9GLOM</name>